<dbReference type="AlphaFoldDB" id="A0AAE0YBF7"/>
<accession>A0AAE0YBF7</accession>
<evidence type="ECO:0000313" key="3">
    <source>
        <dbReference type="Proteomes" id="UP001283361"/>
    </source>
</evidence>
<evidence type="ECO:0000313" key="2">
    <source>
        <dbReference type="EMBL" id="KAK3739255.1"/>
    </source>
</evidence>
<dbReference type="InterPro" id="IPR041588">
    <property type="entry name" value="Integrase_H2C2"/>
</dbReference>
<reference evidence="2" key="1">
    <citation type="journal article" date="2023" name="G3 (Bethesda)">
        <title>A reference genome for the long-term kleptoplast-retaining sea slug Elysia crispata morphotype clarki.</title>
        <authorList>
            <person name="Eastman K.E."/>
            <person name="Pendleton A.L."/>
            <person name="Shaikh M.A."/>
            <person name="Suttiyut T."/>
            <person name="Ogas R."/>
            <person name="Tomko P."/>
            <person name="Gavelis G."/>
            <person name="Widhalm J.R."/>
            <person name="Wisecaver J.H."/>
        </authorList>
    </citation>
    <scope>NUCLEOTIDE SEQUENCE</scope>
    <source>
        <strain evidence="2">ECLA1</strain>
    </source>
</reference>
<keyword evidence="3" id="KW-1185">Reference proteome</keyword>
<dbReference type="Gene3D" id="1.10.340.70">
    <property type="match status" value="1"/>
</dbReference>
<dbReference type="Pfam" id="PF17921">
    <property type="entry name" value="Integrase_H2C2"/>
    <property type="match status" value="1"/>
</dbReference>
<feature type="domain" description="Integrase zinc-binding" evidence="1">
    <location>
        <begin position="3"/>
        <end position="33"/>
    </location>
</feature>
<gene>
    <name evidence="2" type="ORF">RRG08_008116</name>
</gene>
<dbReference type="Proteomes" id="UP001283361">
    <property type="component" value="Unassembled WGS sequence"/>
</dbReference>
<dbReference type="EMBL" id="JAWDGP010006542">
    <property type="protein sequence ID" value="KAK3739255.1"/>
    <property type="molecule type" value="Genomic_DNA"/>
</dbReference>
<evidence type="ECO:0000259" key="1">
    <source>
        <dbReference type="Pfam" id="PF17921"/>
    </source>
</evidence>
<organism evidence="2 3">
    <name type="scientific">Elysia crispata</name>
    <name type="common">lettuce slug</name>
    <dbReference type="NCBI Taxonomy" id="231223"/>
    <lineage>
        <taxon>Eukaryota</taxon>
        <taxon>Metazoa</taxon>
        <taxon>Spiralia</taxon>
        <taxon>Lophotrochozoa</taxon>
        <taxon>Mollusca</taxon>
        <taxon>Gastropoda</taxon>
        <taxon>Heterobranchia</taxon>
        <taxon>Euthyneura</taxon>
        <taxon>Panpulmonata</taxon>
        <taxon>Sacoglossa</taxon>
        <taxon>Placobranchoidea</taxon>
        <taxon>Plakobranchidae</taxon>
        <taxon>Elysia</taxon>
    </lineage>
</organism>
<name>A0AAE0YBF7_9GAST</name>
<sequence>MVLGVEKSKTKARQSTYWPGMTQDIDNMVRQCQVKFLMGRNSAADQWYDPFQFCNTAAEQQCHLFHCSDSPTKHKTDLCHCSPQLSLGKLDVLNKNSGTPTERRDSLSELRFFDFMVHHLKRFDYIKMTFPEGGLSYKECDKELGQVDTKACISVPSDRMAKFREASKNPAKTQGITTLLRSYSP</sequence>
<protein>
    <recommendedName>
        <fullName evidence="1">Integrase zinc-binding domain-containing protein</fullName>
    </recommendedName>
</protein>
<comment type="caution">
    <text evidence="2">The sequence shown here is derived from an EMBL/GenBank/DDBJ whole genome shotgun (WGS) entry which is preliminary data.</text>
</comment>
<proteinExistence type="predicted"/>